<dbReference type="PANTHER" id="PTHR46211">
    <property type="entry name" value="GLYCEROPHOSPHORYL DIESTER PHOSPHODIESTERASE"/>
    <property type="match status" value="1"/>
</dbReference>
<feature type="domain" description="GP-PDE" evidence="1">
    <location>
        <begin position="12"/>
        <end position="298"/>
    </location>
</feature>
<dbReference type="PROSITE" id="PS51704">
    <property type="entry name" value="GP_PDE"/>
    <property type="match status" value="1"/>
</dbReference>
<dbReference type="EMBL" id="VFPT01000001">
    <property type="protein sequence ID" value="TQM91671.1"/>
    <property type="molecule type" value="Genomic_DNA"/>
</dbReference>
<dbReference type="Pfam" id="PF03009">
    <property type="entry name" value="GDPD"/>
    <property type="match status" value="1"/>
</dbReference>
<keyword evidence="3" id="KW-1185">Reference proteome</keyword>
<proteinExistence type="predicted"/>
<name>A0A543K9A7_9RHOB</name>
<dbReference type="GO" id="GO:0006629">
    <property type="term" value="P:lipid metabolic process"/>
    <property type="evidence" value="ECO:0007669"/>
    <property type="project" value="InterPro"/>
</dbReference>
<dbReference type="OrthoDB" id="1854250at2"/>
<evidence type="ECO:0000313" key="2">
    <source>
        <dbReference type="EMBL" id="TQM91671.1"/>
    </source>
</evidence>
<gene>
    <name evidence="2" type="ORF">BD293_0246</name>
</gene>
<reference evidence="2 3" key="1">
    <citation type="submission" date="2019-06" db="EMBL/GenBank/DDBJ databases">
        <title>Genomic Encyclopedia of Archaeal and Bacterial Type Strains, Phase II (KMG-II): from individual species to whole genera.</title>
        <authorList>
            <person name="Goeker M."/>
        </authorList>
    </citation>
    <scope>NUCLEOTIDE SEQUENCE [LARGE SCALE GENOMIC DNA]</scope>
    <source>
        <strain evidence="2 3">DSM 18423</strain>
    </source>
</reference>
<sequence length="308" mass="33886">MTNPYLRPNGAPHVYGHRGARGVLPENTMAGFDYLRAIGVRGVEVDVQNTADGVPVVIHDPHVPMQLARDPDGNWLPAPGPKIVDLSVDELLAYDIGRLHPDHAYGARYPDQRPIDGVRVPLLSEFLDWAAQDPALLINIEVKSFAHRDDLGDPPDVLAKTVLTAIRQHGVDARCLISSFDWRVLSSLRDLAPNIARGYLSHEQPGDDCMVFDGSPYMDGLRLSDHADSLPRLLAAQGALCWCVHFRDLTPERLREAHDLGLAVNVWTVNESADMQAMADMGVDGVITDYPERMLQVNGQRIAAKTSS</sequence>
<dbReference type="GO" id="GO:0008081">
    <property type="term" value="F:phosphoric diester hydrolase activity"/>
    <property type="evidence" value="ECO:0007669"/>
    <property type="project" value="InterPro"/>
</dbReference>
<protein>
    <submittedName>
        <fullName evidence="2">Glycerophosphoryl diester phosphodiesterase</fullName>
    </submittedName>
</protein>
<dbReference type="InterPro" id="IPR017946">
    <property type="entry name" value="PLC-like_Pdiesterase_TIM-brl"/>
</dbReference>
<dbReference type="RefSeq" id="WP_142079437.1">
    <property type="nucleotide sequence ID" value="NZ_VFPT01000001.1"/>
</dbReference>
<dbReference type="SUPFAM" id="SSF51695">
    <property type="entry name" value="PLC-like phosphodiesterases"/>
    <property type="match status" value="1"/>
</dbReference>
<dbReference type="Proteomes" id="UP000320582">
    <property type="component" value="Unassembled WGS sequence"/>
</dbReference>
<evidence type="ECO:0000259" key="1">
    <source>
        <dbReference type="PROSITE" id="PS51704"/>
    </source>
</evidence>
<evidence type="ECO:0000313" key="3">
    <source>
        <dbReference type="Proteomes" id="UP000320582"/>
    </source>
</evidence>
<organism evidence="2 3">
    <name type="scientific">Roseinatronobacter monicus</name>
    <dbReference type="NCBI Taxonomy" id="393481"/>
    <lineage>
        <taxon>Bacteria</taxon>
        <taxon>Pseudomonadati</taxon>
        <taxon>Pseudomonadota</taxon>
        <taxon>Alphaproteobacteria</taxon>
        <taxon>Rhodobacterales</taxon>
        <taxon>Paracoccaceae</taxon>
        <taxon>Roseinatronobacter</taxon>
    </lineage>
</organism>
<accession>A0A543K9A7</accession>
<dbReference type="AlphaFoldDB" id="A0A543K9A7"/>
<comment type="caution">
    <text evidence="2">The sequence shown here is derived from an EMBL/GenBank/DDBJ whole genome shotgun (WGS) entry which is preliminary data.</text>
</comment>
<dbReference type="Gene3D" id="3.20.20.190">
    <property type="entry name" value="Phosphatidylinositol (PI) phosphodiesterase"/>
    <property type="match status" value="1"/>
</dbReference>
<dbReference type="PANTHER" id="PTHR46211:SF14">
    <property type="entry name" value="GLYCEROPHOSPHODIESTER PHOSPHODIESTERASE"/>
    <property type="match status" value="1"/>
</dbReference>
<dbReference type="InterPro" id="IPR030395">
    <property type="entry name" value="GP_PDE_dom"/>
</dbReference>